<evidence type="ECO:0000256" key="4">
    <source>
        <dbReference type="ARBA" id="ARBA00022669"/>
    </source>
</evidence>
<sequence length="495" mass="54834">MAGSYTAVVSVILAFYCVSAKESIVGCYYGTWATYRNGLGKFDVSNINVDLCTHLFYTFVGISNNGNVISLDPYLDLPDNWGRDNFRKFNALKEKNPNLKTILAVGGWNEGSAKYSVMAANPTLRRNFVTSALNFVKSYGFDGLDVDWEYPNRRDSVNGQADIDNFTQLLKELRAEFDKDNLLLSSAVASVKDVASLSYDIPAILQYLDIISLMAYDMYGPWDSVTGHNAPLHKGEGDENTPKESVYSVDVALEFWLSQGCPPEKLLLGLPLYGHTFKLRNASVNGVRSPINGPGIAGPYTATNGQIGYNEFCNKIRTETWDLRYDNLAKVPYAVQGTNWVSYDDENSLVEKIEYALNLNIGGVMIWSIETDDFHGICHSVDFPLLRAVNRAVGRSPPSPSSSTSVTPTTSYPNISDTTTSTIISSSTAETTEHPSVCKEEGLTANPKDCSSFYMCVRSVDGFAYFIQYCPSNLYWDQDKKICNYPDSVQCEAKN</sequence>
<feature type="region of interest" description="Disordered" evidence="12">
    <location>
        <begin position="394"/>
        <end position="419"/>
    </location>
</feature>
<dbReference type="PANTHER" id="PTHR11177">
    <property type="entry name" value="CHITINASE"/>
    <property type="match status" value="1"/>
</dbReference>
<dbReference type="GO" id="GO:0000272">
    <property type="term" value="P:polysaccharide catabolic process"/>
    <property type="evidence" value="ECO:0007669"/>
    <property type="project" value="UniProtKB-KW"/>
</dbReference>
<dbReference type="KEGG" id="dpl:KGM_214915"/>
<dbReference type="InterPro" id="IPR001579">
    <property type="entry name" value="Glyco_hydro_18_chit_AS"/>
</dbReference>
<dbReference type="EMBL" id="AGBW02010017">
    <property type="protein sequence ID" value="OWR49331.1"/>
    <property type="molecule type" value="Genomic_DNA"/>
</dbReference>
<dbReference type="Gene3D" id="3.20.20.80">
    <property type="entry name" value="Glycosidases"/>
    <property type="match status" value="1"/>
</dbReference>
<evidence type="ECO:0000256" key="9">
    <source>
        <dbReference type="ARBA" id="ARBA00023277"/>
    </source>
</evidence>
<dbReference type="FunCoup" id="A0A212F6G5">
    <property type="interactions" value="38"/>
</dbReference>
<comment type="similarity">
    <text evidence="2">Belongs to the glycosyl hydrolase 18 family. Chitinase class II subfamily.</text>
</comment>
<dbReference type="SMART" id="SM00636">
    <property type="entry name" value="Glyco_18"/>
    <property type="match status" value="1"/>
</dbReference>
<evidence type="ECO:0000256" key="3">
    <source>
        <dbReference type="ARBA" id="ARBA00012729"/>
    </source>
</evidence>
<evidence type="ECO:0000256" key="7">
    <source>
        <dbReference type="ARBA" id="ARBA00023024"/>
    </source>
</evidence>
<dbReference type="InterPro" id="IPR036508">
    <property type="entry name" value="Chitin-bd_dom_sf"/>
</dbReference>
<dbReference type="OrthoDB" id="73875at2759"/>
<accession>A0A212F6G5</accession>
<keyword evidence="5 13" id="KW-0732">Signal</keyword>
<dbReference type="InterPro" id="IPR017853">
    <property type="entry name" value="GH"/>
</dbReference>
<keyword evidence="7" id="KW-0146">Chitin degradation</keyword>
<dbReference type="EC" id="3.2.1.14" evidence="3"/>
<dbReference type="Pfam" id="PF01607">
    <property type="entry name" value="CBM_14"/>
    <property type="match status" value="1"/>
</dbReference>
<dbReference type="eggNOG" id="KOG2806">
    <property type="taxonomic scope" value="Eukaryota"/>
</dbReference>
<evidence type="ECO:0000256" key="6">
    <source>
        <dbReference type="ARBA" id="ARBA00022801"/>
    </source>
</evidence>
<dbReference type="STRING" id="278856.A0A212F6G5"/>
<dbReference type="SUPFAM" id="SSF54556">
    <property type="entry name" value="Chitinase insertion domain"/>
    <property type="match status" value="1"/>
</dbReference>
<dbReference type="FunFam" id="3.10.50.10:FF:000004">
    <property type="entry name" value="Chitinase 5"/>
    <property type="match status" value="1"/>
</dbReference>
<evidence type="ECO:0000256" key="8">
    <source>
        <dbReference type="ARBA" id="ARBA00023157"/>
    </source>
</evidence>
<evidence type="ECO:0000256" key="2">
    <source>
        <dbReference type="ARBA" id="ARBA00009121"/>
    </source>
</evidence>
<evidence type="ECO:0000256" key="11">
    <source>
        <dbReference type="ARBA" id="ARBA00023326"/>
    </source>
</evidence>
<dbReference type="SUPFAM" id="SSF51445">
    <property type="entry name" value="(Trans)glycosidases"/>
    <property type="match status" value="1"/>
</dbReference>
<dbReference type="Gene3D" id="3.10.50.10">
    <property type="match status" value="1"/>
</dbReference>
<keyword evidence="6" id="KW-0378">Hydrolase</keyword>
<dbReference type="InterPro" id="IPR050314">
    <property type="entry name" value="Glycosyl_Hydrlase_18"/>
</dbReference>
<protein>
    <recommendedName>
        <fullName evidence="3">chitinase</fullName>
        <ecNumber evidence="3">3.2.1.14</ecNumber>
    </recommendedName>
</protein>
<keyword evidence="8" id="KW-1015">Disulfide bond</keyword>
<dbReference type="InterPro" id="IPR002557">
    <property type="entry name" value="Chitin-bd_dom"/>
</dbReference>
<dbReference type="PROSITE" id="PS01095">
    <property type="entry name" value="GH18_1"/>
    <property type="match status" value="1"/>
</dbReference>
<dbReference type="InterPro" id="IPR011583">
    <property type="entry name" value="Chitinase_II/V-like_cat"/>
</dbReference>
<evidence type="ECO:0000256" key="5">
    <source>
        <dbReference type="ARBA" id="ARBA00022729"/>
    </source>
</evidence>
<gene>
    <name evidence="14" type="ORF">KGM_214915</name>
</gene>
<feature type="signal peptide" evidence="13">
    <location>
        <begin position="1"/>
        <end position="20"/>
    </location>
</feature>
<dbReference type="InterPro" id="IPR029070">
    <property type="entry name" value="Chitinase_insertion_sf"/>
</dbReference>
<dbReference type="Gene3D" id="2.170.140.10">
    <property type="entry name" value="Chitin binding domain"/>
    <property type="match status" value="1"/>
</dbReference>
<dbReference type="Pfam" id="PF00704">
    <property type="entry name" value="Glyco_hydro_18"/>
    <property type="match status" value="1"/>
</dbReference>
<evidence type="ECO:0000256" key="13">
    <source>
        <dbReference type="SAM" id="SignalP"/>
    </source>
</evidence>
<dbReference type="InterPro" id="IPR001223">
    <property type="entry name" value="Glyco_hydro18_cat"/>
</dbReference>
<name>A0A212F6G5_DANPL</name>
<keyword evidence="11" id="KW-0624">Polysaccharide degradation</keyword>
<comment type="caution">
    <text evidence="14">The sequence shown here is derived from an EMBL/GenBank/DDBJ whole genome shotgun (WGS) entry which is preliminary data.</text>
</comment>
<keyword evidence="9" id="KW-0119">Carbohydrate metabolism</keyword>
<dbReference type="PROSITE" id="PS51910">
    <property type="entry name" value="GH18_2"/>
    <property type="match status" value="1"/>
</dbReference>
<dbReference type="GO" id="GO:0008843">
    <property type="term" value="F:endochitinase activity"/>
    <property type="evidence" value="ECO:0007669"/>
    <property type="project" value="UniProtKB-EC"/>
</dbReference>
<proteinExistence type="inferred from homology"/>
<evidence type="ECO:0000256" key="1">
    <source>
        <dbReference type="ARBA" id="ARBA00000822"/>
    </source>
</evidence>
<dbReference type="CDD" id="cd02872">
    <property type="entry name" value="GH18_chitolectin_chitotriosidase"/>
    <property type="match status" value="1"/>
</dbReference>
<organism evidence="14 15">
    <name type="scientific">Danaus plexippus plexippus</name>
    <dbReference type="NCBI Taxonomy" id="278856"/>
    <lineage>
        <taxon>Eukaryota</taxon>
        <taxon>Metazoa</taxon>
        <taxon>Ecdysozoa</taxon>
        <taxon>Arthropoda</taxon>
        <taxon>Hexapoda</taxon>
        <taxon>Insecta</taxon>
        <taxon>Pterygota</taxon>
        <taxon>Neoptera</taxon>
        <taxon>Endopterygota</taxon>
        <taxon>Lepidoptera</taxon>
        <taxon>Glossata</taxon>
        <taxon>Ditrysia</taxon>
        <taxon>Papilionoidea</taxon>
        <taxon>Nymphalidae</taxon>
        <taxon>Danainae</taxon>
        <taxon>Danaini</taxon>
        <taxon>Danaina</taxon>
        <taxon>Danaus</taxon>
        <taxon>Danaus</taxon>
    </lineage>
</organism>
<feature type="compositionally biased region" description="Low complexity" evidence="12">
    <location>
        <begin position="401"/>
        <end position="419"/>
    </location>
</feature>
<evidence type="ECO:0000256" key="10">
    <source>
        <dbReference type="ARBA" id="ARBA00023295"/>
    </source>
</evidence>
<dbReference type="GO" id="GO:0008061">
    <property type="term" value="F:chitin binding"/>
    <property type="evidence" value="ECO:0007669"/>
    <property type="project" value="UniProtKB-KW"/>
</dbReference>
<dbReference type="AlphaFoldDB" id="A0A212F6G5"/>
<keyword evidence="4" id="KW-0147">Chitin-binding</keyword>
<feature type="chain" id="PRO_5043803196" description="chitinase" evidence="13">
    <location>
        <begin position="21"/>
        <end position="495"/>
    </location>
</feature>
<evidence type="ECO:0000256" key="12">
    <source>
        <dbReference type="SAM" id="MobiDB-lite"/>
    </source>
</evidence>
<evidence type="ECO:0000313" key="14">
    <source>
        <dbReference type="EMBL" id="OWR49331.1"/>
    </source>
</evidence>
<dbReference type="SMART" id="SM00494">
    <property type="entry name" value="ChtBD2"/>
    <property type="match status" value="1"/>
</dbReference>
<dbReference type="SUPFAM" id="SSF57625">
    <property type="entry name" value="Invertebrate chitin-binding proteins"/>
    <property type="match status" value="1"/>
</dbReference>
<dbReference type="GO" id="GO:0005576">
    <property type="term" value="C:extracellular region"/>
    <property type="evidence" value="ECO:0007669"/>
    <property type="project" value="InterPro"/>
</dbReference>
<comment type="catalytic activity">
    <reaction evidence="1">
        <text>Random endo-hydrolysis of N-acetyl-beta-D-glucosaminide (1-&gt;4)-beta-linkages in chitin and chitodextrins.</text>
        <dbReference type="EC" id="3.2.1.14"/>
    </reaction>
</comment>
<reference evidence="14 15" key="1">
    <citation type="journal article" date="2011" name="Cell">
        <title>The monarch butterfly genome yields insights into long-distance migration.</title>
        <authorList>
            <person name="Zhan S."/>
            <person name="Merlin C."/>
            <person name="Boore J.L."/>
            <person name="Reppert S.M."/>
        </authorList>
    </citation>
    <scope>NUCLEOTIDE SEQUENCE [LARGE SCALE GENOMIC DNA]</scope>
    <source>
        <strain evidence="14">F-2</strain>
    </source>
</reference>
<keyword evidence="15" id="KW-1185">Reference proteome</keyword>
<dbReference type="GO" id="GO:0006032">
    <property type="term" value="P:chitin catabolic process"/>
    <property type="evidence" value="ECO:0007669"/>
    <property type="project" value="UniProtKB-KW"/>
</dbReference>
<dbReference type="Proteomes" id="UP000007151">
    <property type="component" value="Unassembled WGS sequence"/>
</dbReference>
<keyword evidence="10" id="KW-0326">Glycosidase</keyword>
<dbReference type="PANTHER" id="PTHR11177:SF360">
    <property type="entry name" value="CHITINASE 4-RELATED"/>
    <property type="match status" value="1"/>
</dbReference>
<dbReference type="PROSITE" id="PS50940">
    <property type="entry name" value="CHIT_BIND_II"/>
    <property type="match status" value="1"/>
</dbReference>
<evidence type="ECO:0000313" key="15">
    <source>
        <dbReference type="Proteomes" id="UP000007151"/>
    </source>
</evidence>